<dbReference type="Gene3D" id="3.40.50.2000">
    <property type="entry name" value="Glycogen Phosphorylase B"/>
    <property type="match status" value="2"/>
</dbReference>
<gene>
    <name evidence="10" type="primary">tuaC_3</name>
    <name evidence="10" type="ORF">Pan54_22930</name>
</gene>
<evidence type="ECO:0000256" key="4">
    <source>
        <dbReference type="ARBA" id="ARBA00022989"/>
    </source>
</evidence>
<dbReference type="Pfam" id="PF00534">
    <property type="entry name" value="Glycos_transf_1"/>
    <property type="match status" value="1"/>
</dbReference>
<dbReference type="RefSeq" id="WP_146503531.1">
    <property type="nucleotide sequence ID" value="NZ_SJPG01000001.1"/>
</dbReference>
<dbReference type="Pfam" id="PF01943">
    <property type="entry name" value="Polysacc_synt"/>
    <property type="match status" value="1"/>
</dbReference>
<evidence type="ECO:0000256" key="3">
    <source>
        <dbReference type="ARBA" id="ARBA00022692"/>
    </source>
</evidence>
<feature type="compositionally biased region" description="Low complexity" evidence="6">
    <location>
        <begin position="7"/>
        <end position="18"/>
    </location>
</feature>
<feature type="transmembrane region" description="Helical" evidence="7">
    <location>
        <begin position="60"/>
        <end position="78"/>
    </location>
</feature>
<comment type="subcellular location">
    <subcellularLocation>
        <location evidence="1">Cell membrane</location>
        <topology evidence="1">Multi-pass membrane protein</topology>
    </subcellularLocation>
</comment>
<keyword evidence="10" id="KW-0808">Transferase</keyword>
<dbReference type="EMBL" id="SJPG01000001">
    <property type="protein sequence ID" value="TWT61557.1"/>
    <property type="molecule type" value="Genomic_DNA"/>
</dbReference>
<feature type="transmembrane region" description="Helical" evidence="7">
    <location>
        <begin position="29"/>
        <end position="48"/>
    </location>
</feature>
<feature type="transmembrane region" description="Helical" evidence="7">
    <location>
        <begin position="176"/>
        <end position="194"/>
    </location>
</feature>
<feature type="transmembrane region" description="Helical" evidence="7">
    <location>
        <begin position="417"/>
        <end position="438"/>
    </location>
</feature>
<evidence type="ECO:0000256" key="1">
    <source>
        <dbReference type="ARBA" id="ARBA00004651"/>
    </source>
</evidence>
<keyword evidence="11" id="KW-1185">Reference proteome</keyword>
<comment type="caution">
    <text evidence="10">The sequence shown here is derived from an EMBL/GenBank/DDBJ whole genome shotgun (WGS) entry which is preliminary data.</text>
</comment>
<dbReference type="Pfam" id="PF13439">
    <property type="entry name" value="Glyco_transf_4"/>
    <property type="match status" value="1"/>
</dbReference>
<dbReference type="PANTHER" id="PTHR30250">
    <property type="entry name" value="PST FAMILY PREDICTED COLANIC ACID TRANSPORTER"/>
    <property type="match status" value="1"/>
</dbReference>
<evidence type="ECO:0000256" key="5">
    <source>
        <dbReference type="ARBA" id="ARBA00023136"/>
    </source>
</evidence>
<dbReference type="CDD" id="cd03801">
    <property type="entry name" value="GT4_PimA-like"/>
    <property type="match status" value="1"/>
</dbReference>
<keyword evidence="3 7" id="KW-0812">Transmembrane</keyword>
<feature type="region of interest" description="Disordered" evidence="6">
    <location>
        <begin position="1"/>
        <end position="20"/>
    </location>
</feature>
<dbReference type="GO" id="GO:0005886">
    <property type="term" value="C:plasma membrane"/>
    <property type="evidence" value="ECO:0007669"/>
    <property type="project" value="UniProtKB-SubCell"/>
</dbReference>
<feature type="transmembrane region" description="Helical" evidence="7">
    <location>
        <begin position="200"/>
        <end position="222"/>
    </location>
</feature>
<feature type="transmembrane region" description="Helical" evidence="7">
    <location>
        <begin position="138"/>
        <end position="164"/>
    </location>
</feature>
<accession>A0A5C5XET2</accession>
<evidence type="ECO:0000256" key="7">
    <source>
        <dbReference type="SAM" id="Phobius"/>
    </source>
</evidence>
<feature type="transmembrane region" description="Helical" evidence="7">
    <location>
        <begin position="292"/>
        <end position="312"/>
    </location>
</feature>
<dbReference type="AlphaFoldDB" id="A0A5C5XET2"/>
<evidence type="ECO:0000259" key="8">
    <source>
        <dbReference type="Pfam" id="PF00534"/>
    </source>
</evidence>
<evidence type="ECO:0000313" key="11">
    <source>
        <dbReference type="Proteomes" id="UP000316095"/>
    </source>
</evidence>
<sequence>MNNPQISSDDSSTCNTDSSSRKQIRGSTVLLAGRGCSLLLNLLTQVVIIRALSKTSYGELAYVISIVELLSIAAVLCMDKTFSRYGAIYHEQNDQGRFAGSLILAICAPISLGIVLIALVWILALFFPGSIPLDATTWPLMLLVVFLTPGNGIASVSLSLLTILKGARAVFFRKHFVGPLLKLILVGAVCLWQAGPIEIAWAMVISGGVILLIDLWLVGKMVAEEGLLSNRVKRELKFPVRELIRYGFPTLISDVAFQMRGVILVVLLGWLATADSAASYRASLSLVRVNELVILNFMVMFVPLASRLFSAGETKKLLEMHRSTSLWIMTLSFPVFAASVALSRPGIQLLYGDAYLDVTLLIVILSAAYFVQASYGFNGLLLRVLGHMNAILIIELTTAAVTLILACFMISHWGAVGAAGAAAVGVCFQCSLKALAVRRHVHEMNGFGSFVPKFITTCIALCVLCLSYLFNLGWVTGTMVVLLSSWIVLCVNRKHLQFDRNFPELKKVRILNRLLGIDAEKKPEPHQSSYRLAYMMSRFPKLTETFVLREMIEMEKLGIDVSVYPLQREKTKFVHPEAKKYVDRAIFTPWLSISILFSCLKAFCTKPFLLFSTFFALIKENRKSRRFLMGAILFFPKSIYLAQRMEREKIDHLHAHFASHPAMVAWVIHRLSGIPFSFTAHGSDLHRDQSMLQKKVEAAAATITISDYNRKLIINHCGEQFAERIHVIHCGIDPDIFTPQLEPTDYEQGLGPFQMICIGTLHEVKGQFQLIEACKRLHDDAFEFTCHLIGDGPDRKSLEEFVRQLGLQNRVVFHGRKTSHEIQQLLKQIDVIIAPSVPTADGRREGIPVVLMEGMASHIPAIASDLSGIPELVKHNQTGLLVPPHDTTGLAEAILTLASDHTLRNRLTAQGYQFVREEFDVAINSGKLLHVILPDHKLANEFIEQSTEEDTHQPSRYQSQEMPV</sequence>
<keyword evidence="10" id="KW-0328">Glycosyltransferase</keyword>
<dbReference type="InterPro" id="IPR002797">
    <property type="entry name" value="Polysacc_synth"/>
</dbReference>
<feature type="transmembrane region" description="Helical" evidence="7">
    <location>
        <begin position="98"/>
        <end position="126"/>
    </location>
</feature>
<keyword evidence="2" id="KW-1003">Cell membrane</keyword>
<organism evidence="10 11">
    <name type="scientific">Rubinisphaera italica</name>
    <dbReference type="NCBI Taxonomy" id="2527969"/>
    <lineage>
        <taxon>Bacteria</taxon>
        <taxon>Pseudomonadati</taxon>
        <taxon>Planctomycetota</taxon>
        <taxon>Planctomycetia</taxon>
        <taxon>Planctomycetales</taxon>
        <taxon>Planctomycetaceae</taxon>
        <taxon>Rubinisphaera</taxon>
    </lineage>
</organism>
<dbReference type="SUPFAM" id="SSF53756">
    <property type="entry name" value="UDP-Glycosyltransferase/glycogen phosphorylase"/>
    <property type="match status" value="1"/>
</dbReference>
<feature type="transmembrane region" description="Helical" evidence="7">
    <location>
        <begin position="450"/>
        <end position="469"/>
    </location>
</feature>
<feature type="transmembrane region" description="Helical" evidence="7">
    <location>
        <begin position="324"/>
        <end position="342"/>
    </location>
</feature>
<reference evidence="10 11" key="1">
    <citation type="submission" date="2019-02" db="EMBL/GenBank/DDBJ databases">
        <title>Deep-cultivation of Planctomycetes and their phenomic and genomic characterization uncovers novel biology.</title>
        <authorList>
            <person name="Wiegand S."/>
            <person name="Jogler M."/>
            <person name="Boedeker C."/>
            <person name="Pinto D."/>
            <person name="Vollmers J."/>
            <person name="Rivas-Marin E."/>
            <person name="Kohn T."/>
            <person name="Peeters S.H."/>
            <person name="Heuer A."/>
            <person name="Rast P."/>
            <person name="Oberbeckmann S."/>
            <person name="Bunk B."/>
            <person name="Jeske O."/>
            <person name="Meyerdierks A."/>
            <person name="Storesund J.E."/>
            <person name="Kallscheuer N."/>
            <person name="Luecker S."/>
            <person name="Lage O.M."/>
            <person name="Pohl T."/>
            <person name="Merkel B.J."/>
            <person name="Hornburger P."/>
            <person name="Mueller R.-W."/>
            <person name="Bruemmer F."/>
            <person name="Labrenz M."/>
            <person name="Spormann A.M."/>
            <person name="Op Den Camp H."/>
            <person name="Overmann J."/>
            <person name="Amann R."/>
            <person name="Jetten M.S.M."/>
            <person name="Mascher T."/>
            <person name="Medema M.H."/>
            <person name="Devos D.P."/>
            <person name="Kaster A.-K."/>
            <person name="Ovreas L."/>
            <person name="Rohde M."/>
            <person name="Galperin M.Y."/>
            <person name="Jogler C."/>
        </authorList>
    </citation>
    <scope>NUCLEOTIDE SEQUENCE [LARGE SCALE GENOMIC DNA]</scope>
    <source>
        <strain evidence="10 11">Pan54</strain>
    </source>
</reference>
<name>A0A5C5XET2_9PLAN</name>
<feature type="compositionally biased region" description="Polar residues" evidence="6">
    <location>
        <begin position="954"/>
        <end position="964"/>
    </location>
</feature>
<dbReference type="InterPro" id="IPR028098">
    <property type="entry name" value="Glyco_trans_4-like_N"/>
</dbReference>
<evidence type="ECO:0000256" key="6">
    <source>
        <dbReference type="SAM" id="MobiDB-lite"/>
    </source>
</evidence>
<feature type="transmembrane region" description="Helical" evidence="7">
    <location>
        <begin position="389"/>
        <end position="411"/>
    </location>
</feature>
<feature type="region of interest" description="Disordered" evidence="6">
    <location>
        <begin position="945"/>
        <end position="964"/>
    </location>
</feature>
<feature type="domain" description="Glycosyl transferase family 1" evidence="8">
    <location>
        <begin position="751"/>
        <end position="913"/>
    </location>
</feature>
<proteinExistence type="predicted"/>
<evidence type="ECO:0000313" key="10">
    <source>
        <dbReference type="EMBL" id="TWT61557.1"/>
    </source>
</evidence>
<keyword evidence="4 7" id="KW-1133">Transmembrane helix</keyword>
<feature type="transmembrane region" description="Helical" evidence="7">
    <location>
        <begin position="354"/>
        <end position="377"/>
    </location>
</feature>
<feature type="transmembrane region" description="Helical" evidence="7">
    <location>
        <begin position="590"/>
        <end position="618"/>
    </location>
</feature>
<protein>
    <submittedName>
        <fullName evidence="10">Putative teichuronic acid biosynthesis glycosyltransferase TuaC</fullName>
        <ecNumber evidence="10">2.4.-.-</ecNumber>
    </submittedName>
</protein>
<evidence type="ECO:0000256" key="2">
    <source>
        <dbReference type="ARBA" id="ARBA00022475"/>
    </source>
</evidence>
<dbReference type="EC" id="2.4.-.-" evidence="10"/>
<feature type="transmembrane region" description="Helical" evidence="7">
    <location>
        <begin position="243"/>
        <end position="272"/>
    </location>
</feature>
<dbReference type="GO" id="GO:0016757">
    <property type="term" value="F:glycosyltransferase activity"/>
    <property type="evidence" value="ECO:0007669"/>
    <property type="project" value="UniProtKB-KW"/>
</dbReference>
<feature type="transmembrane region" description="Helical" evidence="7">
    <location>
        <begin position="475"/>
        <end position="492"/>
    </location>
</feature>
<dbReference type="InterPro" id="IPR050833">
    <property type="entry name" value="Poly_Biosynth_Transport"/>
</dbReference>
<dbReference type="Proteomes" id="UP000316095">
    <property type="component" value="Unassembled WGS sequence"/>
</dbReference>
<evidence type="ECO:0000259" key="9">
    <source>
        <dbReference type="Pfam" id="PF13439"/>
    </source>
</evidence>
<feature type="domain" description="Glycosyltransferase subfamily 4-like N-terminal" evidence="9">
    <location>
        <begin position="626"/>
        <end position="735"/>
    </location>
</feature>
<dbReference type="OrthoDB" id="73743at2"/>
<dbReference type="PANTHER" id="PTHR30250:SF11">
    <property type="entry name" value="O-ANTIGEN TRANSPORTER-RELATED"/>
    <property type="match status" value="1"/>
</dbReference>
<dbReference type="InterPro" id="IPR001296">
    <property type="entry name" value="Glyco_trans_1"/>
</dbReference>
<keyword evidence="5 7" id="KW-0472">Membrane</keyword>